<feature type="domain" description="Pili assembly chaperone N-terminal" evidence="6">
    <location>
        <begin position="26"/>
        <end position="148"/>
    </location>
</feature>
<evidence type="ECO:0000256" key="1">
    <source>
        <dbReference type="ARBA" id="ARBA00004418"/>
    </source>
</evidence>
<dbReference type="Pfam" id="PF00345">
    <property type="entry name" value="PapD_N"/>
    <property type="match status" value="1"/>
</dbReference>
<dbReference type="Proteomes" id="UP000864422">
    <property type="component" value="Unassembled WGS sequence"/>
</dbReference>
<evidence type="ECO:0000313" key="9">
    <source>
        <dbReference type="EMBL" id="MDZ7466522.1"/>
    </source>
</evidence>
<dbReference type="InterPro" id="IPR001829">
    <property type="entry name" value="Pili_assmbl_chaperone_bac"/>
</dbReference>
<dbReference type="InterPro" id="IPR016148">
    <property type="entry name" value="Pili_assmbl_chaperone_C"/>
</dbReference>
<comment type="subcellular location">
    <subcellularLocation>
        <location evidence="1">Periplasm</location>
    </subcellularLocation>
</comment>
<reference evidence="8" key="1">
    <citation type="journal article" date="2018" name="Genome Biol.">
        <title>SKESA: strategic k-mer extension for scrupulous assemblies.</title>
        <authorList>
            <person name="Souvorov A."/>
            <person name="Agarwala R."/>
            <person name="Lipman D.J."/>
        </authorList>
    </citation>
    <scope>NUCLEOTIDE SEQUENCE</scope>
    <source>
        <strain evidence="8">MISC063</strain>
    </source>
</reference>
<evidence type="ECO:0000256" key="4">
    <source>
        <dbReference type="ARBA" id="ARBA00022764"/>
    </source>
</evidence>
<dbReference type="InterPro" id="IPR016147">
    <property type="entry name" value="Pili_assmbl_chaperone_N"/>
</dbReference>
<evidence type="ECO:0000313" key="14">
    <source>
        <dbReference type="Proteomes" id="UP001293169"/>
    </source>
</evidence>
<evidence type="ECO:0000256" key="3">
    <source>
        <dbReference type="ARBA" id="ARBA00022729"/>
    </source>
</evidence>
<name>A0A2C5V1W8_RAOPL</name>
<keyword evidence="14" id="KW-1185">Reference proteome</keyword>
<dbReference type="PRINTS" id="PR00969">
    <property type="entry name" value="CHAPERONPILI"/>
</dbReference>
<dbReference type="AlphaFoldDB" id="A0A2C5V1W8"/>
<comment type="similarity">
    <text evidence="2">Belongs to the periplasmic pilus chaperone family.</text>
</comment>
<evidence type="ECO:0000313" key="8">
    <source>
        <dbReference type="EMBL" id="HAT1608502.1"/>
    </source>
</evidence>
<evidence type="ECO:0000259" key="7">
    <source>
        <dbReference type="Pfam" id="PF02753"/>
    </source>
</evidence>
<dbReference type="EMBL" id="CAADJE010000038">
    <property type="protein sequence ID" value="VFS90839.1"/>
    <property type="molecule type" value="Genomic_DNA"/>
</dbReference>
<dbReference type="RefSeq" id="WP_032695320.1">
    <property type="nucleotide sequence ID" value="NZ_ABZSJN020000010.1"/>
</dbReference>
<dbReference type="Gene3D" id="2.60.40.10">
    <property type="entry name" value="Immunoglobulins"/>
    <property type="match status" value="2"/>
</dbReference>
<evidence type="ECO:0000313" key="10">
    <source>
        <dbReference type="EMBL" id="RWT13339.1"/>
    </source>
</evidence>
<reference evidence="11 13" key="3">
    <citation type="submission" date="2019-03" db="EMBL/GenBank/DDBJ databases">
        <authorList>
            <consortium name="Pathogen Informatics"/>
        </authorList>
    </citation>
    <scope>NUCLEOTIDE SEQUENCE [LARGE SCALE GENOMIC DNA]</scope>
    <source>
        <strain evidence="11 13">NCTC12998</strain>
    </source>
</reference>
<reference evidence="10 12" key="2">
    <citation type="submission" date="2018-06" db="EMBL/GenBank/DDBJ databases">
        <title>Carbapenemase-producing Enterobacteriaceae present in wastewater treatment plant effluent and nearby surface waters in the US.</title>
        <authorList>
            <person name="Mathys D.A."/>
            <person name="Mollenkopf D.F."/>
            <person name="Feicht S.M."/>
            <person name="Adams R.J."/>
            <person name="Albers A.L."/>
            <person name="Stuever D.M."/>
            <person name="Daniels J.B."/>
            <person name="Wittum T.E."/>
        </authorList>
    </citation>
    <scope>NUCLEOTIDE SEQUENCE [LARGE SCALE GENOMIC DNA]</scope>
    <source>
        <strain evidence="10 12">GEO_47_Down_B</strain>
    </source>
</reference>
<dbReference type="PANTHER" id="PTHR30251">
    <property type="entry name" value="PILUS ASSEMBLY CHAPERONE"/>
    <property type="match status" value="1"/>
</dbReference>
<reference evidence="9 14" key="5">
    <citation type="submission" date="2023-12" db="EMBL/GenBank/DDBJ databases">
        <title>N/s.</title>
        <authorList>
            <person name="Dale J."/>
        </authorList>
    </citation>
    <scope>NUCLEOTIDE SEQUENCE [LARGE SCALE GENOMIC DNA]</scope>
    <source>
        <strain evidence="9 14">2023EL-01226</strain>
    </source>
</reference>
<dbReference type="Pfam" id="PF02753">
    <property type="entry name" value="PapD_C"/>
    <property type="match status" value="1"/>
</dbReference>
<keyword evidence="3" id="KW-0732">Signal</keyword>
<dbReference type="SUPFAM" id="SSF49354">
    <property type="entry name" value="PapD-like"/>
    <property type="match status" value="1"/>
</dbReference>
<reference evidence="8" key="4">
    <citation type="submission" date="2020-11" db="EMBL/GenBank/DDBJ databases">
        <authorList>
            <consortium name="NCBI Pathogen Detection Project"/>
        </authorList>
    </citation>
    <scope>NUCLEOTIDE SEQUENCE</scope>
    <source>
        <strain evidence="8">MISC063</strain>
    </source>
</reference>
<evidence type="ECO:0000313" key="13">
    <source>
        <dbReference type="Proteomes" id="UP000345637"/>
    </source>
</evidence>
<dbReference type="GeneID" id="57431381"/>
<gene>
    <name evidence="11" type="primary">papD_2</name>
    <name evidence="10" type="ORF">DN603_29955</name>
    <name evidence="8" type="ORF">I8Y23_004887</name>
    <name evidence="11" type="ORF">NCTC12998_07067</name>
    <name evidence="9" type="ORF">U5E74_12755</name>
</gene>
<dbReference type="InterPro" id="IPR036316">
    <property type="entry name" value="Pili_assmbl_chap_C_dom_sf"/>
</dbReference>
<dbReference type="GO" id="GO:0071555">
    <property type="term" value="P:cell wall organization"/>
    <property type="evidence" value="ECO:0007669"/>
    <property type="project" value="InterPro"/>
</dbReference>
<evidence type="ECO:0000313" key="11">
    <source>
        <dbReference type="EMBL" id="VFS90839.1"/>
    </source>
</evidence>
<dbReference type="InterPro" id="IPR013783">
    <property type="entry name" value="Ig-like_fold"/>
</dbReference>
<dbReference type="Proteomes" id="UP000288843">
    <property type="component" value="Unassembled WGS sequence"/>
</dbReference>
<dbReference type="SUPFAM" id="SSF49584">
    <property type="entry name" value="Periplasmic chaperone C-domain"/>
    <property type="match status" value="1"/>
</dbReference>
<proteinExistence type="inferred from homology"/>
<dbReference type="EMBL" id="QKOX01000063">
    <property type="protein sequence ID" value="RWT13339.1"/>
    <property type="molecule type" value="Genomic_DNA"/>
</dbReference>
<accession>A0A2C5V1W8</accession>
<evidence type="ECO:0000313" key="12">
    <source>
        <dbReference type="Proteomes" id="UP000288843"/>
    </source>
</evidence>
<feature type="domain" description="Pili assembly chaperone C-terminal" evidence="7">
    <location>
        <begin position="171"/>
        <end position="233"/>
    </location>
</feature>
<keyword evidence="4" id="KW-0574">Periplasm</keyword>
<evidence type="ECO:0000256" key="5">
    <source>
        <dbReference type="ARBA" id="ARBA00023186"/>
    </source>
</evidence>
<dbReference type="EMBL" id="JAXUDK010000007">
    <property type="protein sequence ID" value="MDZ7466522.1"/>
    <property type="molecule type" value="Genomic_DNA"/>
</dbReference>
<dbReference type="Proteomes" id="UP000345637">
    <property type="component" value="Unassembled WGS sequence"/>
</dbReference>
<protein>
    <submittedName>
        <fullName evidence="11">Chaperone protein papD</fullName>
    </submittedName>
    <submittedName>
        <fullName evidence="8">Fimbria/pilus periplasmic chaperone</fullName>
    </submittedName>
    <submittedName>
        <fullName evidence="10">Fimbrial chaperone protein StbB</fullName>
    </submittedName>
</protein>
<dbReference type="InterPro" id="IPR008962">
    <property type="entry name" value="PapD-like_sf"/>
</dbReference>
<evidence type="ECO:0000259" key="6">
    <source>
        <dbReference type="Pfam" id="PF00345"/>
    </source>
</evidence>
<dbReference type="GO" id="GO:0030288">
    <property type="term" value="C:outer membrane-bounded periplasmic space"/>
    <property type="evidence" value="ECO:0007669"/>
    <property type="project" value="InterPro"/>
</dbReference>
<dbReference type="EMBL" id="DACSEA010000036">
    <property type="protein sequence ID" value="HAT1608502.1"/>
    <property type="molecule type" value="Genomic_DNA"/>
</dbReference>
<keyword evidence="5" id="KW-0143">Chaperone</keyword>
<dbReference type="InterPro" id="IPR050643">
    <property type="entry name" value="Periplasmic_pilus_chap"/>
</dbReference>
<dbReference type="Proteomes" id="UP001293169">
    <property type="component" value="Unassembled WGS sequence"/>
</dbReference>
<dbReference type="PANTHER" id="PTHR30251:SF25">
    <property type="entry name" value="FIMBRIAE CHAPARONE"/>
    <property type="match status" value="1"/>
</dbReference>
<evidence type="ECO:0000256" key="2">
    <source>
        <dbReference type="ARBA" id="ARBA00007399"/>
    </source>
</evidence>
<organism evidence="10 12">
    <name type="scientific">Raoultella planticola</name>
    <name type="common">Klebsiella planticola</name>
    <dbReference type="NCBI Taxonomy" id="575"/>
    <lineage>
        <taxon>Bacteria</taxon>
        <taxon>Pseudomonadati</taxon>
        <taxon>Pseudomonadota</taxon>
        <taxon>Gammaproteobacteria</taxon>
        <taxon>Enterobacterales</taxon>
        <taxon>Enterobacteriaceae</taxon>
        <taxon>Klebsiella/Raoultella group</taxon>
        <taxon>Raoultella</taxon>
    </lineage>
</organism>
<sequence>MSRLQWRSIFLFILSLYFCQSALASVVMTGSRVIYPSDAKSVDLKLRNDDDFPYVIQAWFDSGDPSSTPETGTAPFIVTPPTFRIAAKEGQILRVFFTQDKPLPQDRESIFYFNFLQVPPANIGGDKGSKIVVMLKNRMKVFYRPTGLKTNPKMIFDYLTVSNTSANSIRVTNTSPYYISLSKVSVNGVNAKHKPPMIAPFTAVDIALNAGKVTDRSAKGIEIGLVNDYGATVSHVYPIQK</sequence>